<proteinExistence type="predicted"/>
<accession>A0ABU0MEZ2</accession>
<dbReference type="PANTHER" id="PTHR44591">
    <property type="entry name" value="STRESS RESPONSE REGULATOR PROTEIN 1"/>
    <property type="match status" value="1"/>
</dbReference>
<dbReference type="RefSeq" id="WP_307353942.1">
    <property type="nucleotide sequence ID" value="NZ_JAGINO010000002.1"/>
</dbReference>
<dbReference type="PROSITE" id="PS50110">
    <property type="entry name" value="RESPONSE_REGULATORY"/>
    <property type="match status" value="1"/>
</dbReference>
<dbReference type="CDD" id="cd00156">
    <property type="entry name" value="REC"/>
    <property type="match status" value="1"/>
</dbReference>
<organism evidence="4 5">
    <name type="scientific">Azospirillum picis</name>
    <dbReference type="NCBI Taxonomy" id="488438"/>
    <lineage>
        <taxon>Bacteria</taxon>
        <taxon>Pseudomonadati</taxon>
        <taxon>Pseudomonadota</taxon>
        <taxon>Alphaproteobacteria</taxon>
        <taxon>Rhodospirillales</taxon>
        <taxon>Azospirillaceae</taxon>
        <taxon>Azospirillum</taxon>
    </lineage>
</organism>
<gene>
    <name evidence="4" type="ORF">QO018_000846</name>
</gene>
<dbReference type="InterPro" id="IPR001789">
    <property type="entry name" value="Sig_transdc_resp-reg_receiver"/>
</dbReference>
<dbReference type="SMART" id="SM00448">
    <property type="entry name" value="REC"/>
    <property type="match status" value="1"/>
</dbReference>
<comment type="caution">
    <text evidence="4">The sequence shown here is derived from an EMBL/GenBank/DDBJ whole genome shotgun (WGS) entry which is preliminary data.</text>
</comment>
<evidence type="ECO:0000313" key="5">
    <source>
        <dbReference type="Proteomes" id="UP001244552"/>
    </source>
</evidence>
<dbReference type="EMBL" id="JAUSVU010000002">
    <property type="protein sequence ID" value="MDQ0532010.1"/>
    <property type="molecule type" value="Genomic_DNA"/>
</dbReference>
<keyword evidence="5" id="KW-1185">Reference proteome</keyword>
<protein>
    <submittedName>
        <fullName evidence="4">CheY-like chemotaxis protein</fullName>
    </submittedName>
</protein>
<sequence>MLVGLAPAKIAPILFIRHNFSESQPSMDMSATADRFAVVIDDESIILAGMEIMLDTWGYRVLAAEDVETVLARLPAGSAPDVILSDYRLRDGWSGISAIRAVREVCKAEVPAIILTGDTGPELMAAAKAEQVTILHKPVQPNDLRRKIDALLAGPG</sequence>
<dbReference type="SUPFAM" id="SSF52172">
    <property type="entry name" value="CheY-like"/>
    <property type="match status" value="1"/>
</dbReference>
<dbReference type="Gene3D" id="3.40.50.2300">
    <property type="match status" value="1"/>
</dbReference>
<evidence type="ECO:0000313" key="4">
    <source>
        <dbReference type="EMBL" id="MDQ0532010.1"/>
    </source>
</evidence>
<evidence type="ECO:0000259" key="3">
    <source>
        <dbReference type="PROSITE" id="PS50110"/>
    </source>
</evidence>
<reference evidence="4 5" key="1">
    <citation type="submission" date="2023-07" db="EMBL/GenBank/DDBJ databases">
        <title>Genomic Encyclopedia of Type Strains, Phase IV (KMG-IV): sequencing the most valuable type-strain genomes for metagenomic binning, comparative biology and taxonomic classification.</title>
        <authorList>
            <person name="Goeker M."/>
        </authorList>
    </citation>
    <scope>NUCLEOTIDE SEQUENCE [LARGE SCALE GENOMIC DNA]</scope>
    <source>
        <strain evidence="4 5">DSM 19922</strain>
    </source>
</reference>
<name>A0ABU0MEZ2_9PROT</name>
<evidence type="ECO:0000256" key="1">
    <source>
        <dbReference type="ARBA" id="ARBA00022553"/>
    </source>
</evidence>
<dbReference type="InterPro" id="IPR011006">
    <property type="entry name" value="CheY-like_superfamily"/>
</dbReference>
<keyword evidence="1 2" id="KW-0597">Phosphoprotein</keyword>
<feature type="modified residue" description="4-aspartylphosphate" evidence="2">
    <location>
        <position position="86"/>
    </location>
</feature>
<dbReference type="Proteomes" id="UP001244552">
    <property type="component" value="Unassembled WGS sequence"/>
</dbReference>
<feature type="domain" description="Response regulatory" evidence="3">
    <location>
        <begin position="36"/>
        <end position="152"/>
    </location>
</feature>
<dbReference type="InterPro" id="IPR050595">
    <property type="entry name" value="Bact_response_regulator"/>
</dbReference>
<dbReference type="Pfam" id="PF00072">
    <property type="entry name" value="Response_reg"/>
    <property type="match status" value="1"/>
</dbReference>
<evidence type="ECO:0000256" key="2">
    <source>
        <dbReference type="PROSITE-ProRule" id="PRU00169"/>
    </source>
</evidence>
<dbReference type="PANTHER" id="PTHR44591:SF3">
    <property type="entry name" value="RESPONSE REGULATORY DOMAIN-CONTAINING PROTEIN"/>
    <property type="match status" value="1"/>
</dbReference>